<sequence length="387" mass="42280">MAQGVRLQSAGALAFDNGNVLFVGDTKAGVVHAFALPGETLEDQSDYRLGRAQSFEGRTLVQNIDAKIGEMLGVTAEEVVINDMVVHKPTGQIFLSIHKGRGPDAVPFIVTVDHGVLERVDLSIADHSSISIGPINNDETLEFGQSLNNLAITDIDYYDGEIFVAGVSNEEFASKLRRVPFPFTNEVNTSSIEIWHAVHAQFETRAPIITQDIRELDSVPTLIAIYACTPIVRIPLSDLQDGAQVRGTMIGEMGFGNTPIDIVSFTNPMDNSDYMLVTNTNRSAAMISLPAIASADPMPFGEGVGPVFSVAGVEQYPMPMSGTLHLDLIDEQWAVTIRRHPEELGRIDMHTVPIPFFFDRADHVVEMNWADGPDPFGYKGLPPIEYN</sequence>
<organism evidence="1 2">
    <name type="scientific">Parasedimentitalea marina</name>
    <dbReference type="NCBI Taxonomy" id="2483033"/>
    <lineage>
        <taxon>Bacteria</taxon>
        <taxon>Pseudomonadati</taxon>
        <taxon>Pseudomonadota</taxon>
        <taxon>Alphaproteobacteria</taxon>
        <taxon>Rhodobacterales</taxon>
        <taxon>Paracoccaceae</taxon>
        <taxon>Parasedimentitalea</taxon>
    </lineage>
</organism>
<evidence type="ECO:0000313" key="2">
    <source>
        <dbReference type="Proteomes" id="UP000283063"/>
    </source>
</evidence>
<dbReference type="Proteomes" id="UP000283063">
    <property type="component" value="Chromosome"/>
</dbReference>
<name>A0A3T0N782_9RHOB</name>
<evidence type="ECO:0000313" key="1">
    <source>
        <dbReference type="EMBL" id="AZV79896.1"/>
    </source>
</evidence>
<reference evidence="1 2" key="1">
    <citation type="submission" date="2018-10" db="EMBL/GenBank/DDBJ databases">
        <title>Parasedimentitalea marina sp. nov., a psychrophilic bacterium isolated from deep seawater of the New Britain Trench.</title>
        <authorList>
            <person name="Cao J."/>
        </authorList>
    </citation>
    <scope>NUCLEOTIDE SEQUENCE [LARGE SCALE GENOMIC DNA]</scope>
    <source>
        <strain evidence="1 2">W43</strain>
    </source>
</reference>
<protein>
    <submittedName>
        <fullName evidence="1">Uncharacterized protein</fullName>
    </submittedName>
</protein>
<dbReference type="AlphaFoldDB" id="A0A3T0N782"/>
<gene>
    <name evidence="1" type="ORF">EBB79_19760</name>
</gene>
<proteinExistence type="predicted"/>
<keyword evidence="2" id="KW-1185">Reference proteome</keyword>
<accession>A0A3T0N782</accession>
<dbReference type="KEGG" id="sedi:EBB79_19760"/>
<dbReference type="EMBL" id="CP033219">
    <property type="protein sequence ID" value="AZV79896.1"/>
    <property type="molecule type" value="Genomic_DNA"/>
</dbReference>